<dbReference type="GO" id="GO:0009451">
    <property type="term" value="P:RNA modification"/>
    <property type="evidence" value="ECO:0007669"/>
    <property type="project" value="InterPro"/>
</dbReference>
<keyword evidence="4" id="KW-1185">Reference proteome</keyword>
<dbReference type="GO" id="GO:0003723">
    <property type="term" value="F:RNA binding"/>
    <property type="evidence" value="ECO:0007669"/>
    <property type="project" value="InterPro"/>
</dbReference>
<evidence type="ECO:0000313" key="4">
    <source>
        <dbReference type="Proteomes" id="UP001141806"/>
    </source>
</evidence>
<dbReference type="Pfam" id="PF13041">
    <property type="entry name" value="PPR_2"/>
    <property type="match status" value="3"/>
</dbReference>
<dbReference type="PANTHER" id="PTHR47926:SF452">
    <property type="entry name" value="PENTATRICOPEPTIDE REPEAT-CONTAINING PROTEIN"/>
    <property type="match status" value="1"/>
</dbReference>
<feature type="repeat" description="PPR" evidence="2">
    <location>
        <begin position="378"/>
        <end position="412"/>
    </location>
</feature>
<dbReference type="InterPro" id="IPR002885">
    <property type="entry name" value="PPR_rpt"/>
</dbReference>
<accession>A0A9Q0KIH2</accession>
<evidence type="ECO:0000256" key="1">
    <source>
        <dbReference type="ARBA" id="ARBA00022737"/>
    </source>
</evidence>
<protein>
    <recommendedName>
        <fullName evidence="5">Pentatricopeptide repeat-containing protein</fullName>
    </recommendedName>
</protein>
<evidence type="ECO:0000256" key="2">
    <source>
        <dbReference type="PROSITE-ProRule" id="PRU00708"/>
    </source>
</evidence>
<name>A0A9Q0KIH2_9MAGN</name>
<dbReference type="Pfam" id="PF01535">
    <property type="entry name" value="PPR"/>
    <property type="match status" value="4"/>
</dbReference>
<feature type="repeat" description="PPR" evidence="2">
    <location>
        <begin position="282"/>
        <end position="316"/>
    </location>
</feature>
<evidence type="ECO:0000313" key="3">
    <source>
        <dbReference type="EMBL" id="KAJ4970891.1"/>
    </source>
</evidence>
<feature type="repeat" description="PPR" evidence="2">
    <location>
        <begin position="450"/>
        <end position="484"/>
    </location>
</feature>
<gene>
    <name evidence="3" type="ORF">NE237_003990</name>
</gene>
<keyword evidence="1" id="KW-0677">Repeat</keyword>
<dbReference type="EMBL" id="JAMYWD010000005">
    <property type="protein sequence ID" value="KAJ4970891.1"/>
    <property type="molecule type" value="Genomic_DNA"/>
</dbReference>
<dbReference type="Gene3D" id="1.25.40.10">
    <property type="entry name" value="Tetratricopeptide repeat domain"/>
    <property type="match status" value="4"/>
</dbReference>
<feature type="repeat" description="PPR" evidence="2">
    <location>
        <begin position="106"/>
        <end position="140"/>
    </location>
</feature>
<dbReference type="AlphaFoldDB" id="A0A9Q0KIH2"/>
<evidence type="ECO:0008006" key="5">
    <source>
        <dbReference type="Google" id="ProtNLM"/>
    </source>
</evidence>
<comment type="caution">
    <text evidence="3">The sequence shown here is derived from an EMBL/GenBank/DDBJ whole genome shotgun (WGS) entry which is preliminary data.</text>
</comment>
<dbReference type="InterPro" id="IPR011990">
    <property type="entry name" value="TPR-like_helical_dom_sf"/>
</dbReference>
<dbReference type="PANTHER" id="PTHR47926">
    <property type="entry name" value="PENTATRICOPEPTIDE REPEAT-CONTAINING PROTEIN"/>
    <property type="match status" value="1"/>
</dbReference>
<dbReference type="InterPro" id="IPR046960">
    <property type="entry name" value="PPR_At4g14850-like_plant"/>
</dbReference>
<sequence>MFSSNSEGVGSKPESIEEIRGGKDGMALLWDLAESKRLYLIDVGASIHSLCFSLNGLKRPALFMLKSHLGCSRGTSLKILISSNTCIQQEGIGCANHLHNETVDRDLFSLNYLLSAHVREGRARAAWLLFHQMHRMHLNLNAYTFTPIFGASTALSDVKGGQQVHALVIKTGSESETVTKTALVDMYSKFGLLGDSVHVFEELKSKDAIAWNTMLSGFLRSGLAWNALKVFEAMWKSGIQFTSFTLCSVLKACASLNALKQGKQIHALVIVMVFYHLNCRRDDVIYNSLLSGCIRSQKFDEVFMLIRQMKPNCIALTCVLAACSEKSDLSSGKQVHCLAIRLGYELDTQLCNALLDMYAKCGKISASRFLFDRIPCRSVVSWTSIIDAYGSNGHGVEAFELFKEMEEQSSISPNSVTFLAIISACGHCGLVEQGRECFLLMKEKYGLDPGPEHYACFIDLLGRASRIDEAWDLLHAMGERATKPTGEVWAALLNACRTNLDVGRGEFAAKRLLELQPEKPGNYILLSNFYSAIGRWDAVEELRGMMLERRLRKEVGSSWIAVECWDKNIDL</sequence>
<dbReference type="FunFam" id="1.25.40.10:FF:000382">
    <property type="entry name" value="Pentatricopeptide repeat-containing protein"/>
    <property type="match status" value="1"/>
</dbReference>
<reference evidence="3" key="1">
    <citation type="journal article" date="2023" name="Plant J.">
        <title>The genome of the king protea, Protea cynaroides.</title>
        <authorList>
            <person name="Chang J."/>
            <person name="Duong T.A."/>
            <person name="Schoeman C."/>
            <person name="Ma X."/>
            <person name="Roodt D."/>
            <person name="Barker N."/>
            <person name="Li Z."/>
            <person name="Van de Peer Y."/>
            <person name="Mizrachi E."/>
        </authorList>
    </citation>
    <scope>NUCLEOTIDE SEQUENCE</scope>
    <source>
        <tissue evidence="3">Young leaves</tissue>
    </source>
</reference>
<proteinExistence type="predicted"/>
<dbReference type="InterPro" id="IPR046848">
    <property type="entry name" value="E_motif"/>
</dbReference>
<dbReference type="OrthoDB" id="428771at2759"/>
<dbReference type="FunFam" id="1.25.40.10:FF:000877">
    <property type="entry name" value="Pentatricopeptide repeat-containing protein mitochondrial"/>
    <property type="match status" value="1"/>
</dbReference>
<dbReference type="NCBIfam" id="TIGR00756">
    <property type="entry name" value="PPR"/>
    <property type="match status" value="4"/>
</dbReference>
<dbReference type="PROSITE" id="PS51375">
    <property type="entry name" value="PPR"/>
    <property type="match status" value="5"/>
</dbReference>
<dbReference type="Proteomes" id="UP001141806">
    <property type="component" value="Unassembled WGS sequence"/>
</dbReference>
<feature type="repeat" description="PPR" evidence="2">
    <location>
        <begin position="207"/>
        <end position="241"/>
    </location>
</feature>
<dbReference type="FunFam" id="1.25.40.10:FF:000439">
    <property type="entry name" value="Pentatricopeptide repeat-containing protein mitochondrial"/>
    <property type="match status" value="1"/>
</dbReference>
<dbReference type="Pfam" id="PF20431">
    <property type="entry name" value="E_motif"/>
    <property type="match status" value="1"/>
</dbReference>
<organism evidence="3 4">
    <name type="scientific">Protea cynaroides</name>
    <dbReference type="NCBI Taxonomy" id="273540"/>
    <lineage>
        <taxon>Eukaryota</taxon>
        <taxon>Viridiplantae</taxon>
        <taxon>Streptophyta</taxon>
        <taxon>Embryophyta</taxon>
        <taxon>Tracheophyta</taxon>
        <taxon>Spermatophyta</taxon>
        <taxon>Magnoliopsida</taxon>
        <taxon>Proteales</taxon>
        <taxon>Proteaceae</taxon>
        <taxon>Protea</taxon>
    </lineage>
</organism>